<feature type="signal peptide" evidence="1">
    <location>
        <begin position="1"/>
        <end position="27"/>
    </location>
</feature>
<dbReference type="EMBL" id="KV784374">
    <property type="protein sequence ID" value="OEU09750.1"/>
    <property type="molecule type" value="Genomic_DNA"/>
</dbReference>
<accession>A0A1E7EUP8</accession>
<name>A0A1E7EUP8_9STRA</name>
<gene>
    <name evidence="2" type="ORF">FRACYDRAFT_248007</name>
</gene>
<feature type="chain" id="PRO_5009192357" evidence="1">
    <location>
        <begin position="28"/>
        <end position="252"/>
    </location>
</feature>
<dbReference type="AlphaFoldDB" id="A0A1E7EUP8"/>
<evidence type="ECO:0000256" key="1">
    <source>
        <dbReference type="SAM" id="SignalP"/>
    </source>
</evidence>
<sequence length="252" mass="27010">MLSFKNFTYTLIVAAAIVQLNFSPASAENLRGGRQQRALARDGADSISSHGCSPSEGYTYCESTATCIQPWMTACPVQNGQGFSGAVTMECTGGTCDGNMTSASCSLFDINNKQALNGLTLVDLNGDYLLKAGCSTTCYNCSIKDFPSPQTDGNGCLASAGYSYCPETKACIRFDENCPIEGGTEMSGSKELECDDGARLSNLTPECKLVMKQNDGTSITLAGTLHYFGRNVCATRRMFCKCSWMYFAEPYG</sequence>
<keyword evidence="3" id="KW-1185">Reference proteome</keyword>
<evidence type="ECO:0000313" key="3">
    <source>
        <dbReference type="Proteomes" id="UP000095751"/>
    </source>
</evidence>
<keyword evidence="1" id="KW-0732">Signal</keyword>
<dbReference type="KEGG" id="fcy:FRACYDRAFT_248007"/>
<dbReference type="InParanoid" id="A0A1E7EUP8"/>
<protein>
    <submittedName>
        <fullName evidence="2">Uncharacterized protein</fullName>
    </submittedName>
</protein>
<proteinExistence type="predicted"/>
<reference evidence="2 3" key="1">
    <citation type="submission" date="2016-09" db="EMBL/GenBank/DDBJ databases">
        <title>Extensive genetic diversity and differential bi-allelic expression allows diatom success in the polar Southern Ocean.</title>
        <authorList>
            <consortium name="DOE Joint Genome Institute"/>
            <person name="Mock T."/>
            <person name="Otillar R.P."/>
            <person name="Strauss J."/>
            <person name="Dupont C."/>
            <person name="Frickenhaus S."/>
            <person name="Maumus F."/>
            <person name="Mcmullan M."/>
            <person name="Sanges R."/>
            <person name="Schmutz J."/>
            <person name="Toseland A."/>
            <person name="Valas R."/>
            <person name="Veluchamy A."/>
            <person name="Ward B.J."/>
            <person name="Allen A."/>
            <person name="Barry K."/>
            <person name="Falciatore A."/>
            <person name="Ferrante M."/>
            <person name="Fortunato A.E."/>
            <person name="Gloeckner G."/>
            <person name="Gruber A."/>
            <person name="Hipkin R."/>
            <person name="Janech M."/>
            <person name="Kroth P."/>
            <person name="Leese F."/>
            <person name="Lindquist E."/>
            <person name="Lyon B.R."/>
            <person name="Martin J."/>
            <person name="Mayer C."/>
            <person name="Parker M."/>
            <person name="Quesneville H."/>
            <person name="Raymond J."/>
            <person name="Uhlig C."/>
            <person name="Valentin K.U."/>
            <person name="Worden A.Z."/>
            <person name="Armbrust E.V."/>
            <person name="Bowler C."/>
            <person name="Green B."/>
            <person name="Moulton V."/>
            <person name="Van Oosterhout C."/>
            <person name="Grigoriev I."/>
        </authorList>
    </citation>
    <scope>NUCLEOTIDE SEQUENCE [LARGE SCALE GENOMIC DNA]</scope>
    <source>
        <strain evidence="2 3">CCMP1102</strain>
    </source>
</reference>
<organism evidence="2 3">
    <name type="scientific">Fragilariopsis cylindrus CCMP1102</name>
    <dbReference type="NCBI Taxonomy" id="635003"/>
    <lineage>
        <taxon>Eukaryota</taxon>
        <taxon>Sar</taxon>
        <taxon>Stramenopiles</taxon>
        <taxon>Ochrophyta</taxon>
        <taxon>Bacillariophyta</taxon>
        <taxon>Bacillariophyceae</taxon>
        <taxon>Bacillariophycidae</taxon>
        <taxon>Bacillariales</taxon>
        <taxon>Bacillariaceae</taxon>
        <taxon>Fragilariopsis</taxon>
    </lineage>
</organism>
<dbReference type="Proteomes" id="UP000095751">
    <property type="component" value="Unassembled WGS sequence"/>
</dbReference>
<evidence type="ECO:0000313" key="2">
    <source>
        <dbReference type="EMBL" id="OEU09750.1"/>
    </source>
</evidence>